<dbReference type="Proteomes" id="UP000534306">
    <property type="component" value="Unassembled WGS sequence"/>
</dbReference>
<dbReference type="RefSeq" id="WP_171673187.1">
    <property type="nucleotide sequence ID" value="NZ_BAAAGT010000002.1"/>
</dbReference>
<organism evidence="3 4">
    <name type="scientific">Kribbella sandramycini</name>
    <dbReference type="NCBI Taxonomy" id="60450"/>
    <lineage>
        <taxon>Bacteria</taxon>
        <taxon>Bacillati</taxon>
        <taxon>Actinomycetota</taxon>
        <taxon>Actinomycetes</taxon>
        <taxon>Propionibacteriales</taxon>
        <taxon>Kribbellaceae</taxon>
        <taxon>Kribbella</taxon>
    </lineage>
</organism>
<evidence type="ECO:0000313" key="2">
    <source>
        <dbReference type="EMBL" id="MBB6569462.1"/>
    </source>
</evidence>
<dbReference type="Proteomes" id="UP000553957">
    <property type="component" value="Unassembled WGS sequence"/>
</dbReference>
<evidence type="ECO:0000256" key="1">
    <source>
        <dbReference type="SAM" id="Phobius"/>
    </source>
</evidence>
<proteinExistence type="predicted"/>
<evidence type="ECO:0000313" key="5">
    <source>
        <dbReference type="Proteomes" id="UP000553957"/>
    </source>
</evidence>
<feature type="transmembrane region" description="Helical" evidence="1">
    <location>
        <begin position="34"/>
        <end position="55"/>
    </location>
</feature>
<reference evidence="3 4" key="1">
    <citation type="submission" date="2020-05" db="EMBL/GenBank/DDBJ databases">
        <title>Genome sequence of Kribbella sandramycini ATCC 39419.</title>
        <authorList>
            <person name="Maclea K.S."/>
            <person name="Fair J.L."/>
        </authorList>
    </citation>
    <scope>NUCLEOTIDE SEQUENCE [LARGE SCALE GENOMIC DNA]</scope>
    <source>
        <strain evidence="3 4">ATCC 39419</strain>
    </source>
</reference>
<gene>
    <name evidence="2" type="ORF">HNR71_005099</name>
    <name evidence="3" type="ORF">HPO96_10645</name>
</gene>
<reference evidence="2 5" key="2">
    <citation type="submission" date="2020-08" db="EMBL/GenBank/DDBJ databases">
        <title>Sequencing the genomes of 1000 actinobacteria strains.</title>
        <authorList>
            <person name="Klenk H.-P."/>
        </authorList>
    </citation>
    <scope>NUCLEOTIDE SEQUENCE [LARGE SCALE GENOMIC DNA]</scope>
    <source>
        <strain evidence="2 5">DSM 15626</strain>
    </source>
</reference>
<dbReference type="EMBL" id="JACHKF010000001">
    <property type="protein sequence ID" value="MBB6569462.1"/>
    <property type="molecule type" value="Genomic_DNA"/>
</dbReference>
<protein>
    <submittedName>
        <fullName evidence="3">Uncharacterized protein</fullName>
    </submittedName>
</protein>
<sequence>MVKKRQRSTKIGDVAVMAVVGVVAYYGYPPAQSLLVWIFGLPAVLLFWWLFLMPTQCDYMTQRMKPCDRGVRGKARGCWTHGRWKRDAMFAAMGGRNPGQRFRMVWSAPAPSARSSRSRPVGDAESREANASQGAYNLVMLIATLVSAVAAVVALVPR</sequence>
<dbReference type="AlphaFoldDB" id="A0A7Y4KXY9"/>
<comment type="caution">
    <text evidence="3">The sequence shown here is derived from an EMBL/GenBank/DDBJ whole genome shotgun (WGS) entry which is preliminary data.</text>
</comment>
<evidence type="ECO:0000313" key="4">
    <source>
        <dbReference type="Proteomes" id="UP000534306"/>
    </source>
</evidence>
<dbReference type="EMBL" id="JABJRC010000002">
    <property type="protein sequence ID" value="NOL40704.1"/>
    <property type="molecule type" value="Genomic_DNA"/>
</dbReference>
<keyword evidence="1" id="KW-0472">Membrane</keyword>
<name>A0A7Y4KXY9_9ACTN</name>
<keyword evidence="4" id="KW-1185">Reference proteome</keyword>
<evidence type="ECO:0000313" key="3">
    <source>
        <dbReference type="EMBL" id="NOL40704.1"/>
    </source>
</evidence>
<feature type="transmembrane region" description="Helical" evidence="1">
    <location>
        <begin position="135"/>
        <end position="156"/>
    </location>
</feature>
<accession>A0A7Y4KXY9</accession>
<feature type="transmembrane region" description="Helical" evidence="1">
    <location>
        <begin position="12"/>
        <end position="28"/>
    </location>
</feature>
<keyword evidence="1" id="KW-0812">Transmembrane</keyword>
<keyword evidence="1" id="KW-1133">Transmembrane helix</keyword>